<evidence type="ECO:0000313" key="5">
    <source>
        <dbReference type="EMBL" id="KAL2045079.1"/>
    </source>
</evidence>
<dbReference type="EMBL" id="JBEFKJ010000008">
    <property type="protein sequence ID" value="KAL2045079.1"/>
    <property type="molecule type" value="Genomic_DNA"/>
</dbReference>
<sequence length="885" mass="99649">MDPSSDEIGVAGSSRAELPEQPFSSLSPTRQFFGRLPSLPLPTLGRRKSTGQELQSSTANPSETRQTREIEISQAPLRPTRPRSQSNASQHDWKSEWATALVAHESMQSSFKELRIAVDEYEAKVSGQKWEVLSSDWAELEALAKNAREKQETSKQPRSPLGKFMDRFSAVALEYSKLLDVVWNNSPEYAGLVWGVTKILLVANINHANLKQNVTSCLISIGERLGPVNQLVNYSPTDKMVTAVAMLYASYSKLLQKALKYYGQSKLAAALETFTFPWETKFQKVIAQIDYHFRLIYELSHANHFHAAVETKLLLQSIHTCQQEARDAFQQAYSTEKLRSEIREEVRQEICDLLDSFHCKWVQRFDEMLLHKTGKDKEQTQRPEPGYSFAQHASATSATEVFLADFVSELEDLAEFRDSVFPLLQNFQRREDHIRVTKRYLTVYDQQHILKVLRNPDMGDWMSSDNPGVMWIDTHPHSKTVDWMSVLATQLIDDASCYEYRTVLSHFCLGHNSGNAHSTISILIESLIFQLLLRHREDFSARNISLTQQRFQDAQDDLTTLWSLFLDVLNSSKSTCAWLIVDQIDILQKESGAEGLDKVLMLVRYLYELAESSSMIVKILITARLGGPVLLSKEIADASILSPAHPVIHVPKGHHRSEAAFLAKYMKNCSRLPESDSLVSLEPSRKSLSIEALLAESESEDEDPVETHKAIDKKQDSLFVQNNKSGDASEDDFASFMDEDPFASSSDEELDVPIAVDTNLGLQSYSAADSVADVDSLQDYFGVQEIDNSMHEMERNIDHEVSADPDKQTGSAKSPAIPKIVVDFLDDSFRSHVAEPVSEAENSPSQSKVALHEPQILTPSTLEIEKGKRIRDFFESDSDEDGLSS</sequence>
<evidence type="ECO:0000259" key="4">
    <source>
        <dbReference type="Pfam" id="PF24883"/>
    </source>
</evidence>
<evidence type="ECO:0000259" key="3">
    <source>
        <dbReference type="Pfam" id="PF24809"/>
    </source>
</evidence>
<evidence type="ECO:0000313" key="6">
    <source>
        <dbReference type="Proteomes" id="UP001590950"/>
    </source>
</evidence>
<gene>
    <name evidence="5" type="ORF">N7G274_002854</name>
</gene>
<feature type="region of interest" description="Disordered" evidence="2">
    <location>
        <begin position="1"/>
        <end position="92"/>
    </location>
</feature>
<protein>
    <submittedName>
        <fullName evidence="5">Uncharacterized protein</fullName>
    </submittedName>
</protein>
<comment type="caution">
    <text evidence="5">The sequence shown here is derived from an EMBL/GenBank/DDBJ whole genome shotgun (WGS) entry which is preliminary data.</text>
</comment>
<dbReference type="InterPro" id="IPR056884">
    <property type="entry name" value="NPHP3-like_N"/>
</dbReference>
<feature type="domain" description="Nephrocystin 3-like N-terminal" evidence="4">
    <location>
        <begin position="452"/>
        <end position="624"/>
    </location>
</feature>
<reference evidence="5 6" key="1">
    <citation type="submission" date="2024-09" db="EMBL/GenBank/DDBJ databases">
        <title>Rethinking Asexuality: The Enigmatic Case of Functional Sexual Genes in Lepraria (Stereocaulaceae).</title>
        <authorList>
            <person name="Doellman M."/>
            <person name="Sun Y."/>
            <person name="Barcenas-Pena A."/>
            <person name="Lumbsch H.T."/>
            <person name="Grewe F."/>
        </authorList>
    </citation>
    <scope>NUCLEOTIDE SEQUENCE [LARGE SCALE GENOMIC DNA]</scope>
    <source>
        <strain evidence="5 6">Mercado 3170</strain>
    </source>
</reference>
<dbReference type="PANTHER" id="PTHR40619:SF3">
    <property type="entry name" value="FUNGAL STAND N-TERMINAL GOODBYE DOMAIN-CONTAINING PROTEIN"/>
    <property type="match status" value="1"/>
</dbReference>
<dbReference type="InterPro" id="IPR056125">
    <property type="entry name" value="DUF7708"/>
</dbReference>
<evidence type="ECO:0000256" key="2">
    <source>
        <dbReference type="SAM" id="MobiDB-lite"/>
    </source>
</evidence>
<feature type="compositionally biased region" description="Polar residues" evidence="2">
    <location>
        <begin position="51"/>
        <end position="64"/>
    </location>
</feature>
<dbReference type="Pfam" id="PF24809">
    <property type="entry name" value="DUF7708"/>
    <property type="match status" value="1"/>
</dbReference>
<proteinExistence type="predicted"/>
<feature type="region of interest" description="Disordered" evidence="2">
    <location>
        <begin position="835"/>
        <end position="862"/>
    </location>
</feature>
<feature type="domain" description="DUF7708" evidence="3">
    <location>
        <begin position="163"/>
        <end position="304"/>
    </location>
</feature>
<evidence type="ECO:0000256" key="1">
    <source>
        <dbReference type="ARBA" id="ARBA00022737"/>
    </source>
</evidence>
<dbReference type="PANTHER" id="PTHR40619">
    <property type="entry name" value="FUNGAL STAND N-TERMINAL GOODBYE DOMAIN-CONTAINING PROTEIN"/>
    <property type="match status" value="1"/>
</dbReference>
<keyword evidence="1" id="KW-0677">Repeat</keyword>
<keyword evidence="6" id="KW-1185">Reference proteome</keyword>
<dbReference type="Proteomes" id="UP001590950">
    <property type="component" value="Unassembled WGS sequence"/>
</dbReference>
<organism evidence="5 6">
    <name type="scientific">Stereocaulon virgatum</name>
    <dbReference type="NCBI Taxonomy" id="373712"/>
    <lineage>
        <taxon>Eukaryota</taxon>
        <taxon>Fungi</taxon>
        <taxon>Dikarya</taxon>
        <taxon>Ascomycota</taxon>
        <taxon>Pezizomycotina</taxon>
        <taxon>Lecanoromycetes</taxon>
        <taxon>OSLEUM clade</taxon>
        <taxon>Lecanoromycetidae</taxon>
        <taxon>Lecanorales</taxon>
        <taxon>Lecanorineae</taxon>
        <taxon>Stereocaulaceae</taxon>
        <taxon>Stereocaulon</taxon>
    </lineage>
</organism>
<dbReference type="Pfam" id="PF24883">
    <property type="entry name" value="NPHP3_N"/>
    <property type="match status" value="1"/>
</dbReference>
<accession>A0ABR4AK57</accession>
<name>A0ABR4AK57_9LECA</name>